<proteinExistence type="predicted"/>
<accession>A0A9Q0JY75</accession>
<evidence type="ECO:0000313" key="1">
    <source>
        <dbReference type="EMBL" id="KAJ4954573.1"/>
    </source>
</evidence>
<organism evidence="1 2">
    <name type="scientific">Protea cynaroides</name>
    <dbReference type="NCBI Taxonomy" id="273540"/>
    <lineage>
        <taxon>Eukaryota</taxon>
        <taxon>Viridiplantae</taxon>
        <taxon>Streptophyta</taxon>
        <taxon>Embryophyta</taxon>
        <taxon>Tracheophyta</taxon>
        <taxon>Spermatophyta</taxon>
        <taxon>Magnoliopsida</taxon>
        <taxon>Proteales</taxon>
        <taxon>Proteaceae</taxon>
        <taxon>Protea</taxon>
    </lineage>
</organism>
<protein>
    <submittedName>
        <fullName evidence="1">Uncharacterized protein</fullName>
    </submittedName>
</protein>
<name>A0A9Q0JY75_9MAGN</name>
<comment type="caution">
    <text evidence="1">The sequence shown here is derived from an EMBL/GenBank/DDBJ whole genome shotgun (WGS) entry which is preliminary data.</text>
</comment>
<dbReference type="EMBL" id="JAMYWD010000011">
    <property type="protein sequence ID" value="KAJ4954573.1"/>
    <property type="molecule type" value="Genomic_DNA"/>
</dbReference>
<sequence>MFCSFSGALSFVLLDMQRLCYPGFPSSLCFGGSKQHLGYWGRGFTFSTCDGIHHFGVVTLWVESHLLGILLFPLFDFSSLLIRNLGLLWSMVVEVELVP</sequence>
<dbReference type="Proteomes" id="UP001141806">
    <property type="component" value="Unassembled WGS sequence"/>
</dbReference>
<evidence type="ECO:0000313" key="2">
    <source>
        <dbReference type="Proteomes" id="UP001141806"/>
    </source>
</evidence>
<dbReference type="AlphaFoldDB" id="A0A9Q0JY75"/>
<gene>
    <name evidence="1" type="ORF">NE237_011356</name>
</gene>
<reference evidence="1" key="1">
    <citation type="journal article" date="2023" name="Plant J.">
        <title>The genome of the king protea, Protea cynaroides.</title>
        <authorList>
            <person name="Chang J."/>
            <person name="Duong T.A."/>
            <person name="Schoeman C."/>
            <person name="Ma X."/>
            <person name="Roodt D."/>
            <person name="Barker N."/>
            <person name="Li Z."/>
            <person name="Van de Peer Y."/>
            <person name="Mizrachi E."/>
        </authorList>
    </citation>
    <scope>NUCLEOTIDE SEQUENCE</scope>
    <source>
        <tissue evidence="1">Young leaves</tissue>
    </source>
</reference>
<keyword evidence="2" id="KW-1185">Reference proteome</keyword>